<dbReference type="GO" id="GO:0016538">
    <property type="term" value="F:cyclin-dependent protein serine/threonine kinase regulator activity"/>
    <property type="evidence" value="ECO:0007669"/>
    <property type="project" value="TreeGrafter"/>
</dbReference>
<evidence type="ECO:0008006" key="4">
    <source>
        <dbReference type="Google" id="ProtNLM"/>
    </source>
</evidence>
<dbReference type="Proteomes" id="UP000319160">
    <property type="component" value="Unassembled WGS sequence"/>
</dbReference>
<evidence type="ECO:0000256" key="1">
    <source>
        <dbReference type="SAM" id="MobiDB-lite"/>
    </source>
</evidence>
<dbReference type="OrthoDB" id="337735at2759"/>
<gene>
    <name evidence="2" type="ORF">FHL15_006332</name>
</gene>
<feature type="region of interest" description="Disordered" evidence="1">
    <location>
        <begin position="74"/>
        <end position="277"/>
    </location>
</feature>
<dbReference type="STRING" id="2512241.A0A553HXI3"/>
<dbReference type="InterPro" id="IPR013922">
    <property type="entry name" value="Cyclin_PHO80-like"/>
</dbReference>
<proteinExistence type="predicted"/>
<dbReference type="Gene3D" id="1.10.472.10">
    <property type="entry name" value="Cyclin-like"/>
    <property type="match status" value="1"/>
</dbReference>
<dbReference type="EMBL" id="VFLP01000034">
    <property type="protein sequence ID" value="TRX92658.1"/>
    <property type="molecule type" value="Genomic_DNA"/>
</dbReference>
<dbReference type="PANTHER" id="PTHR15615:SF117">
    <property type="entry name" value="PHO85 CYCLIN PHO80"/>
    <property type="match status" value="1"/>
</dbReference>
<dbReference type="GO" id="GO:0000307">
    <property type="term" value="C:cyclin-dependent protein kinase holoenzyme complex"/>
    <property type="evidence" value="ECO:0007669"/>
    <property type="project" value="TreeGrafter"/>
</dbReference>
<reference evidence="3" key="1">
    <citation type="submission" date="2019-06" db="EMBL/GenBank/DDBJ databases">
        <title>Draft genome sequence of the griseofulvin-producing fungus Xylaria cubensis strain G536.</title>
        <authorList>
            <person name="Mead M.E."/>
            <person name="Raja H.A."/>
            <person name="Steenwyk J.L."/>
            <person name="Knowles S.L."/>
            <person name="Oberlies N.H."/>
            <person name="Rokas A."/>
        </authorList>
    </citation>
    <scope>NUCLEOTIDE SEQUENCE [LARGE SCALE GENOMIC DNA]</scope>
    <source>
        <strain evidence="3">G536</strain>
    </source>
</reference>
<feature type="compositionally biased region" description="Polar residues" evidence="1">
    <location>
        <begin position="92"/>
        <end position="107"/>
    </location>
</feature>
<dbReference type="GO" id="GO:0019901">
    <property type="term" value="F:protein kinase binding"/>
    <property type="evidence" value="ECO:0007669"/>
    <property type="project" value="InterPro"/>
</dbReference>
<feature type="compositionally biased region" description="Basic and acidic residues" evidence="1">
    <location>
        <begin position="80"/>
        <end position="89"/>
    </location>
</feature>
<dbReference type="CDD" id="cd20558">
    <property type="entry name" value="CYCLIN_ScPCL7-like"/>
    <property type="match status" value="1"/>
</dbReference>
<evidence type="ECO:0000313" key="2">
    <source>
        <dbReference type="EMBL" id="TRX92658.1"/>
    </source>
</evidence>
<accession>A0A553HXI3</accession>
<dbReference type="GO" id="GO:0005634">
    <property type="term" value="C:nucleus"/>
    <property type="evidence" value="ECO:0007669"/>
    <property type="project" value="TreeGrafter"/>
</dbReference>
<organism evidence="2 3">
    <name type="scientific">Xylaria flabelliformis</name>
    <dbReference type="NCBI Taxonomy" id="2512241"/>
    <lineage>
        <taxon>Eukaryota</taxon>
        <taxon>Fungi</taxon>
        <taxon>Dikarya</taxon>
        <taxon>Ascomycota</taxon>
        <taxon>Pezizomycotina</taxon>
        <taxon>Sordariomycetes</taxon>
        <taxon>Xylariomycetidae</taxon>
        <taxon>Xylariales</taxon>
        <taxon>Xylariaceae</taxon>
        <taxon>Xylaria</taxon>
    </lineage>
</organism>
<keyword evidence="3" id="KW-1185">Reference proteome</keyword>
<evidence type="ECO:0000313" key="3">
    <source>
        <dbReference type="Proteomes" id="UP000319160"/>
    </source>
</evidence>
<dbReference type="PANTHER" id="PTHR15615">
    <property type="match status" value="1"/>
</dbReference>
<feature type="compositionally biased region" description="Pro residues" evidence="1">
    <location>
        <begin position="212"/>
        <end position="225"/>
    </location>
</feature>
<dbReference type="SUPFAM" id="SSF47954">
    <property type="entry name" value="Cyclin-like"/>
    <property type="match status" value="1"/>
</dbReference>
<dbReference type="InterPro" id="IPR036915">
    <property type="entry name" value="Cyclin-like_sf"/>
</dbReference>
<feature type="compositionally biased region" description="Low complexity" evidence="1">
    <location>
        <begin position="253"/>
        <end position="264"/>
    </location>
</feature>
<feature type="compositionally biased region" description="Low complexity" evidence="1">
    <location>
        <begin position="115"/>
        <end position="126"/>
    </location>
</feature>
<comment type="caution">
    <text evidence="2">The sequence shown here is derived from an EMBL/GenBank/DDBJ whole genome shotgun (WGS) entry which is preliminary data.</text>
</comment>
<dbReference type="AlphaFoldDB" id="A0A553HXI3"/>
<name>A0A553HXI3_9PEZI</name>
<dbReference type="Pfam" id="PF08613">
    <property type="entry name" value="Cyclin"/>
    <property type="match status" value="1"/>
</dbReference>
<protein>
    <recommendedName>
        <fullName evidence="4">Cyclin-like domain-containing protein</fullName>
    </recommendedName>
</protein>
<sequence>MLIASYGRRQHKSVKSVIDPFVLSIQYLLASLTQVVNRCRYLLGLGALLLYLYSINLEFARGRNELVQPPTAFPPCARVPDSRHDHDAPETMLTSSPVAPRPTSASASPRDFRYAPRPASPSTRSPHQSPKITASLRRRHSRHSVPSPPPPGSHKSPSPTQSRPKQYVGVDAATQYSPMEPFDPTVPLRAADAPAPRKPTSTSAAENIATRPLPPSEPVEPPVEPSPEAARSDRQSANPLSPTKRRNSHDHGVVSAVGASQSSSPKRTRPNASPPKVLPLRYESCDVEDMVTLIANMIGELIETNDSLAMKSGNLTRFHSRTAPGISVLDYLQRLARHATLTPPLLLSMVYYIDRLCALYPDFTINTLTVHRFLITAATVAGKGLSDSFWNNSFYARVGGVKVAELKLLELEFLYRVDWRIVPIPEVLEAYYKGLVDRCDGYIIEEPLEPTAVEDDETDEVDDEEESSSAWDIRDPVTSIRGKQIITISPLPTGLNYLQYDSFMGYFALENLIRPTVPPMYPRYYLSSPFHLHWCKSLLFYHQIKLYLYAATNTMKLATILSGLAGLALASFASASERTATIYIQAVAASPAAPVPLAELQYDVLAPSDAQVLTYEAPELPDETRLVRVGTYDPAAKQWSSSTSVASVDNFDKGFSPAIMLSVDHSGVPISAAIRGVRIDAGQTRDFGPQAMILVTEAGKQPDLNKPIVLSPEGKQVVPEQKTMLQKYWWVIALVVMMSVLGGGDDKK</sequence>